<evidence type="ECO:0000313" key="2">
    <source>
        <dbReference type="EMBL" id="GIF84606.1"/>
    </source>
</evidence>
<keyword evidence="3" id="KW-1185">Reference proteome</keyword>
<dbReference type="RefSeq" id="WP_203753140.1">
    <property type="nucleotide sequence ID" value="NZ_BONF01000039.1"/>
</dbReference>
<dbReference type="Pfam" id="PF08940">
    <property type="entry name" value="DUF1918"/>
    <property type="match status" value="1"/>
</dbReference>
<dbReference type="SUPFAM" id="SSF50118">
    <property type="entry name" value="Cell growth inhibitor/plasmid maintenance toxic component"/>
    <property type="match status" value="1"/>
</dbReference>
<comment type="caution">
    <text evidence="2">The sequence shown here is derived from an EMBL/GenBank/DDBJ whole genome shotgun (WGS) entry which is preliminary data.</text>
</comment>
<feature type="domain" description="DUF1918" evidence="1">
    <location>
        <begin position="1"/>
        <end position="58"/>
    </location>
</feature>
<accession>A0A8J3JHB3</accession>
<dbReference type="InterPro" id="IPR015035">
    <property type="entry name" value="DUF1918"/>
</dbReference>
<dbReference type="AlphaFoldDB" id="A0A8J3JHB3"/>
<dbReference type="EMBL" id="BONF01000039">
    <property type="protein sequence ID" value="GIF84606.1"/>
    <property type="molecule type" value="Genomic_DNA"/>
</dbReference>
<reference evidence="2 3" key="1">
    <citation type="submission" date="2021-01" db="EMBL/GenBank/DDBJ databases">
        <title>Whole genome shotgun sequence of Catellatospora bangladeshensis NBRC 107357.</title>
        <authorList>
            <person name="Komaki H."/>
            <person name="Tamura T."/>
        </authorList>
    </citation>
    <scope>NUCLEOTIDE SEQUENCE [LARGE SCALE GENOMIC DNA]</scope>
    <source>
        <strain evidence="2 3">NBRC 107357</strain>
    </source>
</reference>
<gene>
    <name evidence="2" type="ORF">Cba03nite_59550</name>
</gene>
<name>A0A8J3JHB3_9ACTN</name>
<proteinExistence type="predicted"/>
<dbReference type="Proteomes" id="UP000601223">
    <property type="component" value="Unassembled WGS sequence"/>
</dbReference>
<dbReference type="Gene3D" id="2.30.30.440">
    <property type="entry name" value="Domain of unknown function DUF1918"/>
    <property type="match status" value="1"/>
</dbReference>
<organism evidence="2 3">
    <name type="scientific">Catellatospora bangladeshensis</name>
    <dbReference type="NCBI Taxonomy" id="310355"/>
    <lineage>
        <taxon>Bacteria</taxon>
        <taxon>Bacillati</taxon>
        <taxon>Actinomycetota</taxon>
        <taxon>Actinomycetes</taxon>
        <taxon>Micromonosporales</taxon>
        <taxon>Micromonosporaceae</taxon>
        <taxon>Catellatospora</taxon>
    </lineage>
</organism>
<protein>
    <recommendedName>
        <fullName evidence="1">DUF1918 domain-containing protein</fullName>
    </recommendedName>
</protein>
<evidence type="ECO:0000259" key="1">
    <source>
        <dbReference type="Pfam" id="PF08940"/>
    </source>
</evidence>
<sequence>MKAHVGDRLVLEAIHVGEPRRIGVITELRHADGTPPYTVRWLDTGRESMVFPGSEAHVEAPHAPHRPH</sequence>
<evidence type="ECO:0000313" key="3">
    <source>
        <dbReference type="Proteomes" id="UP000601223"/>
    </source>
</evidence>